<reference evidence="2 3" key="1">
    <citation type="submission" date="2014-06" db="EMBL/GenBank/DDBJ databases">
        <title>Evolutionary Origins and Diversification of the Mycorrhizal Mutualists.</title>
        <authorList>
            <consortium name="DOE Joint Genome Institute"/>
            <consortium name="Mycorrhizal Genomics Consortium"/>
            <person name="Kohler A."/>
            <person name="Kuo A."/>
            <person name="Nagy L.G."/>
            <person name="Floudas D."/>
            <person name="Copeland A."/>
            <person name="Barry K.W."/>
            <person name="Cichocki N."/>
            <person name="Veneault-Fourrey C."/>
            <person name="LaButti K."/>
            <person name="Lindquist E.A."/>
            <person name="Lipzen A."/>
            <person name="Lundell T."/>
            <person name="Morin E."/>
            <person name="Murat C."/>
            <person name="Riley R."/>
            <person name="Ohm R."/>
            <person name="Sun H."/>
            <person name="Tunlid A."/>
            <person name="Henrissat B."/>
            <person name="Grigoriev I.V."/>
            <person name="Hibbett D.S."/>
            <person name="Martin F."/>
        </authorList>
    </citation>
    <scope>NUCLEOTIDE SEQUENCE [LARGE SCALE GENOMIC DNA]</scope>
    <source>
        <strain evidence="2 3">SS14</strain>
    </source>
</reference>
<keyword evidence="1" id="KW-1133">Transmembrane helix</keyword>
<dbReference type="HOGENOM" id="CLU_1670520_0_0_1"/>
<feature type="transmembrane region" description="Helical" evidence="1">
    <location>
        <begin position="21"/>
        <end position="39"/>
    </location>
</feature>
<protein>
    <submittedName>
        <fullName evidence="2">Uncharacterized protein</fullName>
    </submittedName>
</protein>
<name>A0A0C9VMM0_SPHS4</name>
<keyword evidence="1" id="KW-0472">Membrane</keyword>
<dbReference type="AlphaFoldDB" id="A0A0C9VMM0"/>
<organism evidence="2 3">
    <name type="scientific">Sphaerobolus stellatus (strain SS14)</name>
    <dbReference type="NCBI Taxonomy" id="990650"/>
    <lineage>
        <taxon>Eukaryota</taxon>
        <taxon>Fungi</taxon>
        <taxon>Dikarya</taxon>
        <taxon>Basidiomycota</taxon>
        <taxon>Agaricomycotina</taxon>
        <taxon>Agaricomycetes</taxon>
        <taxon>Phallomycetidae</taxon>
        <taxon>Geastrales</taxon>
        <taxon>Sphaerobolaceae</taxon>
        <taxon>Sphaerobolus</taxon>
    </lineage>
</organism>
<evidence type="ECO:0000313" key="2">
    <source>
        <dbReference type="EMBL" id="KIJ43117.1"/>
    </source>
</evidence>
<feature type="transmembrane region" description="Helical" evidence="1">
    <location>
        <begin position="119"/>
        <end position="142"/>
    </location>
</feature>
<dbReference type="Proteomes" id="UP000054279">
    <property type="component" value="Unassembled WGS sequence"/>
</dbReference>
<gene>
    <name evidence="2" type="ORF">M422DRAFT_47979</name>
</gene>
<proteinExistence type="predicted"/>
<accession>A0A0C9VMM0</accession>
<feature type="transmembrane region" description="Helical" evidence="1">
    <location>
        <begin position="45"/>
        <end position="63"/>
    </location>
</feature>
<sequence>MHSLLPLPYYRNPLGQIIPSSVAMCSVILTVTFPVPVHAQSKAGSNWYVMPAIAVHIVISVYISTRQRIWPHMLSKRKSFVWELLFALVVVVVMPLLGVSPFVQLFFGISSVLHNRPLYIVRYSVIVLAGILTAVNYTWDLWVVRELLLMKRLPDLAH</sequence>
<keyword evidence="3" id="KW-1185">Reference proteome</keyword>
<keyword evidence="1" id="KW-0812">Transmembrane</keyword>
<dbReference type="EMBL" id="KN837125">
    <property type="protein sequence ID" value="KIJ43117.1"/>
    <property type="molecule type" value="Genomic_DNA"/>
</dbReference>
<feature type="transmembrane region" description="Helical" evidence="1">
    <location>
        <begin position="84"/>
        <end position="107"/>
    </location>
</feature>
<evidence type="ECO:0000313" key="3">
    <source>
        <dbReference type="Proteomes" id="UP000054279"/>
    </source>
</evidence>
<evidence type="ECO:0000256" key="1">
    <source>
        <dbReference type="SAM" id="Phobius"/>
    </source>
</evidence>